<accession>A0ABX5PUI9</accession>
<proteinExistence type="predicted"/>
<dbReference type="PANTHER" id="PTHR33841:SF1">
    <property type="entry name" value="DNA METHYLTRANSFERASE A"/>
    <property type="match status" value="1"/>
</dbReference>
<sequence length="636" mass="73705">MNKSIINELLDSQEIELIEKHLIYSFLQNNNLEPSKSPIISELLTDFKTEPEVYLIASTLHIKDLKLLENYLELLIPKNDRKVNGAFFTPTYVVDFIIKETSPKINDKCLDPSCGCGAFLIGLVEYYQKTFNKTVKETIKENIYGSDILNYNVKRSKIILSLYGLLNNEIIEESDFNIYNQDSLKANWENEFEIIVGNPPYVKFQDLSDENRLYLINNWKSIENGTFNLYFAFFELGYKLLTENGRLGYITPNNYFTSLAGLSLRQYFLQNKCVTRIVDFRHKKVFDAQTYTAITFANKKINESILFDKIKDEQTCSDFLISANGSPNFLKNLDVSKWRLLKTKEQVNIKIIESVGTPIKQLFNIAVGIATLKDEVFFIDSVNEKNGYLTKTTENGTFLIEKEITRPVYKISQFKSQKDIENNTLRIITPYHTNSKNAVPILEEEFIIKYPKCYEFLLSEKEKLEGRGKGKKVFSPFYVWGRTQGITRFGRKILNPTFSKHPRFLFVPEEDAYYTNGYGIYFDRDHSNNTTLFEDSTHEMSKEVNILVVQKILNSIVMDYYVSNTSVSIQGGFPCYQKNFIEKFTIPNFTKEEIQILNSLDNKMEIDEFLIKKYQVNIPGPKRLSCISSNVLVNPS</sequence>
<evidence type="ECO:0000256" key="4">
    <source>
        <dbReference type="ARBA" id="ARBA00022691"/>
    </source>
</evidence>
<feature type="domain" description="Type II methyltransferase M.TaqI-like" evidence="6">
    <location>
        <begin position="141"/>
        <end position="286"/>
    </location>
</feature>
<evidence type="ECO:0000256" key="2">
    <source>
        <dbReference type="ARBA" id="ARBA00022603"/>
    </source>
</evidence>
<reference evidence="7 8" key="1">
    <citation type="submission" date="2018-06" db="EMBL/GenBank/DDBJ databases">
        <title>Genomic Encyclopedia of Archaeal and Bacterial Type Strains, Phase II (KMG-II): from individual species to whole genera.</title>
        <authorList>
            <person name="Goeker M."/>
        </authorList>
    </citation>
    <scope>NUCLEOTIDE SEQUENCE [LARGE SCALE GENOMIC DNA]</scope>
    <source>
        <strain evidence="7 8">DSM 17205</strain>
    </source>
</reference>
<comment type="catalytic activity">
    <reaction evidence="5">
        <text>a 2'-deoxyadenosine in DNA + S-adenosyl-L-methionine = an N(6)-methyl-2'-deoxyadenosine in DNA + S-adenosyl-L-homocysteine + H(+)</text>
        <dbReference type="Rhea" id="RHEA:15197"/>
        <dbReference type="Rhea" id="RHEA-COMP:12418"/>
        <dbReference type="Rhea" id="RHEA-COMP:12419"/>
        <dbReference type="ChEBI" id="CHEBI:15378"/>
        <dbReference type="ChEBI" id="CHEBI:57856"/>
        <dbReference type="ChEBI" id="CHEBI:59789"/>
        <dbReference type="ChEBI" id="CHEBI:90615"/>
        <dbReference type="ChEBI" id="CHEBI:90616"/>
        <dbReference type="EC" id="2.1.1.72"/>
    </reaction>
</comment>
<dbReference type="InterPro" id="IPR011639">
    <property type="entry name" value="MethylTrfase_TaqI-like_dom"/>
</dbReference>
<dbReference type="PANTHER" id="PTHR33841">
    <property type="entry name" value="DNA METHYLTRANSFERASE YEEA-RELATED"/>
    <property type="match status" value="1"/>
</dbReference>
<dbReference type="Pfam" id="PF07669">
    <property type="entry name" value="Eco57I"/>
    <property type="match status" value="1"/>
</dbReference>
<organism evidence="7 8">
    <name type="scientific">Nonlabens dokdonensis</name>
    <dbReference type="NCBI Taxonomy" id="328515"/>
    <lineage>
        <taxon>Bacteria</taxon>
        <taxon>Pseudomonadati</taxon>
        <taxon>Bacteroidota</taxon>
        <taxon>Flavobacteriia</taxon>
        <taxon>Flavobacteriales</taxon>
        <taxon>Flavobacteriaceae</taxon>
        <taxon>Nonlabens</taxon>
    </lineage>
</organism>
<keyword evidence="2 7" id="KW-0489">Methyltransferase</keyword>
<dbReference type="SUPFAM" id="SSF53335">
    <property type="entry name" value="S-adenosyl-L-methionine-dependent methyltransferases"/>
    <property type="match status" value="1"/>
</dbReference>
<evidence type="ECO:0000259" key="6">
    <source>
        <dbReference type="Pfam" id="PF07669"/>
    </source>
</evidence>
<dbReference type="GO" id="GO:0008168">
    <property type="term" value="F:methyltransferase activity"/>
    <property type="evidence" value="ECO:0007669"/>
    <property type="project" value="UniProtKB-KW"/>
</dbReference>
<comment type="caution">
    <text evidence="7">The sequence shown here is derived from an EMBL/GenBank/DDBJ whole genome shotgun (WGS) entry which is preliminary data.</text>
</comment>
<evidence type="ECO:0000256" key="3">
    <source>
        <dbReference type="ARBA" id="ARBA00022679"/>
    </source>
</evidence>
<evidence type="ECO:0000313" key="8">
    <source>
        <dbReference type="Proteomes" id="UP000248584"/>
    </source>
</evidence>
<keyword evidence="8" id="KW-1185">Reference proteome</keyword>
<dbReference type="InterPro" id="IPR029063">
    <property type="entry name" value="SAM-dependent_MTases_sf"/>
</dbReference>
<dbReference type="RefSeq" id="WP_015363581.1">
    <property type="nucleotide sequence ID" value="NZ_QKZR01000007.1"/>
</dbReference>
<dbReference type="Proteomes" id="UP000248584">
    <property type="component" value="Unassembled WGS sequence"/>
</dbReference>
<dbReference type="EMBL" id="QKZR01000007">
    <property type="protein sequence ID" value="PZX37148.1"/>
    <property type="molecule type" value="Genomic_DNA"/>
</dbReference>
<keyword evidence="3" id="KW-0808">Transferase</keyword>
<dbReference type="InterPro" id="IPR002052">
    <property type="entry name" value="DNA_methylase_N6_adenine_CS"/>
</dbReference>
<protein>
    <recommendedName>
        <fullName evidence="1">site-specific DNA-methyltransferase (adenine-specific)</fullName>
        <ecNumber evidence="1">2.1.1.72</ecNumber>
    </recommendedName>
</protein>
<evidence type="ECO:0000256" key="5">
    <source>
        <dbReference type="ARBA" id="ARBA00047942"/>
    </source>
</evidence>
<keyword evidence="4" id="KW-0949">S-adenosyl-L-methionine</keyword>
<dbReference type="PROSITE" id="PS00092">
    <property type="entry name" value="N6_MTASE"/>
    <property type="match status" value="1"/>
</dbReference>
<name>A0ABX5PUI9_9FLAO</name>
<dbReference type="PRINTS" id="PR00507">
    <property type="entry name" value="N12N6MTFRASE"/>
</dbReference>
<evidence type="ECO:0000256" key="1">
    <source>
        <dbReference type="ARBA" id="ARBA00011900"/>
    </source>
</evidence>
<dbReference type="GO" id="GO:0032259">
    <property type="term" value="P:methylation"/>
    <property type="evidence" value="ECO:0007669"/>
    <property type="project" value="UniProtKB-KW"/>
</dbReference>
<dbReference type="Gene3D" id="3.40.50.150">
    <property type="entry name" value="Vaccinia Virus protein VP39"/>
    <property type="match status" value="1"/>
</dbReference>
<evidence type="ECO:0000313" key="7">
    <source>
        <dbReference type="EMBL" id="PZX37148.1"/>
    </source>
</evidence>
<dbReference type="InterPro" id="IPR050953">
    <property type="entry name" value="N4_N6_ade-DNA_methylase"/>
</dbReference>
<gene>
    <name evidence="7" type="ORF">LX97_03170</name>
</gene>
<dbReference type="EC" id="2.1.1.72" evidence="1"/>